<evidence type="ECO:0000313" key="2">
    <source>
        <dbReference type="EMBL" id="TWG22085.1"/>
    </source>
</evidence>
<proteinExistence type="predicted"/>
<comment type="caution">
    <text evidence="2">The sequence shown here is derived from an EMBL/GenBank/DDBJ whole genome shotgun (WGS) entry which is preliminary data.</text>
</comment>
<dbReference type="EMBL" id="VIXA01000002">
    <property type="protein sequence ID" value="TWG22085.1"/>
    <property type="molecule type" value="Genomic_DNA"/>
</dbReference>
<reference evidence="2 3" key="1">
    <citation type="submission" date="2019-06" db="EMBL/GenBank/DDBJ databases">
        <title>Sequencing the genomes of 1000 actinobacteria strains.</title>
        <authorList>
            <person name="Klenk H.-P."/>
        </authorList>
    </citation>
    <scope>NUCLEOTIDE SEQUENCE [LARGE SCALE GENOMIC DNA]</scope>
    <source>
        <strain evidence="2 3">DSM 102131</strain>
    </source>
</reference>
<gene>
    <name evidence="2" type="ORF">FHX75_12605</name>
</gene>
<dbReference type="Proteomes" id="UP000319927">
    <property type="component" value="Unassembled WGS sequence"/>
</dbReference>
<organism evidence="2 3">
    <name type="scientific">Micromonospora palomenae</name>
    <dbReference type="NCBI Taxonomy" id="1461247"/>
    <lineage>
        <taxon>Bacteria</taxon>
        <taxon>Bacillati</taxon>
        <taxon>Actinomycetota</taxon>
        <taxon>Actinomycetes</taxon>
        <taxon>Micromonosporales</taxon>
        <taxon>Micromonosporaceae</taxon>
        <taxon>Micromonospora</taxon>
    </lineage>
</organism>
<keyword evidence="3" id="KW-1185">Reference proteome</keyword>
<evidence type="ECO:0000256" key="1">
    <source>
        <dbReference type="SAM" id="MobiDB-lite"/>
    </source>
</evidence>
<dbReference type="AlphaFoldDB" id="A0A561WDY6"/>
<accession>A0A561WDY6</accession>
<protein>
    <submittedName>
        <fullName evidence="2">Uncharacterized protein</fullName>
    </submittedName>
</protein>
<feature type="region of interest" description="Disordered" evidence="1">
    <location>
        <begin position="1"/>
        <end position="45"/>
    </location>
</feature>
<evidence type="ECO:0000313" key="3">
    <source>
        <dbReference type="Proteomes" id="UP000319927"/>
    </source>
</evidence>
<sequence>MKARQCRRTGLEIPAARAPAHASAAGPRPVKGPPSPMRKDLDNRG</sequence>
<feature type="compositionally biased region" description="Low complexity" evidence="1">
    <location>
        <begin position="14"/>
        <end position="29"/>
    </location>
</feature>
<name>A0A561WDY6_9ACTN</name>